<dbReference type="Proteomes" id="UP000255505">
    <property type="component" value="Plasmid III"/>
</dbReference>
<evidence type="ECO:0000313" key="2">
    <source>
        <dbReference type="EMBL" id="SPK77654.1"/>
    </source>
</evidence>
<name>A0A375ISS7_9BURK</name>
<dbReference type="InterPro" id="IPR045556">
    <property type="entry name" value="DUF6351"/>
</dbReference>
<evidence type="ECO:0000313" key="3">
    <source>
        <dbReference type="Proteomes" id="UP000255505"/>
    </source>
</evidence>
<proteinExistence type="predicted"/>
<dbReference type="EMBL" id="LT991978">
    <property type="protein sequence ID" value="SPK77654.1"/>
    <property type="molecule type" value="Genomic_DNA"/>
</dbReference>
<reference evidence="2 3" key="1">
    <citation type="submission" date="2018-01" db="EMBL/GenBank/DDBJ databases">
        <authorList>
            <person name="Gaut B.S."/>
            <person name="Morton B.R."/>
            <person name="Clegg M.T."/>
            <person name="Duvall M.R."/>
        </authorList>
    </citation>
    <scope>NUCLEOTIDE SEQUENCE [LARGE SCALE GENOMIC DNA]</scope>
    <source>
        <strain evidence="2">Cupriavidus taiwanensis LMG 19425</strain>
        <plasmid evidence="3">Plasmid iii</plasmid>
    </source>
</reference>
<accession>A0A375ISS7</accession>
<keyword evidence="2" id="KW-0614">Plasmid</keyword>
<geneLocation type="plasmid" evidence="2">
    <name>III</name>
</geneLocation>
<feature type="domain" description="DUF6351" evidence="1">
    <location>
        <begin position="3"/>
        <end position="368"/>
    </location>
</feature>
<dbReference type="AlphaFoldDB" id="A0A375ISS7"/>
<protein>
    <recommendedName>
        <fullName evidence="1">DUF6351 domain-containing protein</fullName>
    </recommendedName>
</protein>
<dbReference type="Pfam" id="PF19878">
    <property type="entry name" value="DUF6351"/>
    <property type="match status" value="1"/>
</dbReference>
<gene>
    <name evidence="2" type="ORF">CT19425_P60016</name>
</gene>
<evidence type="ECO:0000259" key="1">
    <source>
        <dbReference type="Pfam" id="PF19878"/>
    </source>
</evidence>
<organism evidence="2 3">
    <name type="scientific">Cupriavidus taiwanensis</name>
    <dbReference type="NCBI Taxonomy" id="164546"/>
    <lineage>
        <taxon>Bacteria</taxon>
        <taxon>Pseudomonadati</taxon>
        <taxon>Pseudomonadota</taxon>
        <taxon>Betaproteobacteria</taxon>
        <taxon>Burkholderiales</taxon>
        <taxon>Burkholderiaceae</taxon>
        <taxon>Cupriavidus</taxon>
    </lineage>
</organism>
<sequence>MKYFQTPLGSALTSEQRAAITGKPVGTDGGAYCNAWAATWKTSFDGAFAPNCLAGFPASIVYDPVTRRNGVRCSLNDVQRSQWGTFVDADGNTKTKWPYDNVGVQYGLIALKSKSITPEQFVQLNEGVGGLSADEVWSGGDPASPASVAARGQAQIDVLPTIYKSGMIADAKQLAKVPIIDLRDERGPDIHMPWRSLEERDRLIRANGNANNQVIRGVLKSQVGGLSLAPNYGAGAVRQVFKMMDRWLTAIEADKSDDTIEIKVVRNRPLDVTDACFASAGDTDAEVAPSKDVGFMSSACPVQFAMTSPRVVAGGPLAENIMKCQLKPFNANDPDYGGTIFTAAQQARLSTLFASGVCDWSKPGIGQTTAEPTLTFQAGPGGSALLPAMLSESPL</sequence>